<evidence type="ECO:0000313" key="2">
    <source>
        <dbReference type="Proteomes" id="UP000321245"/>
    </source>
</evidence>
<protein>
    <submittedName>
        <fullName evidence="1">Uncharacterized protein</fullName>
    </submittedName>
</protein>
<accession>A0A511NF38</accession>
<gene>
    <name evidence="1" type="ORF">EB1_12120</name>
</gene>
<keyword evidence="2" id="KW-1185">Reference proteome</keyword>
<sequence>MKAAKSKVVIMLEIARGIRKYLSKNVHNGVNNIEIKKPKIKGTKIPFPIIEINVKQMIDNNVQVNFR</sequence>
<proteinExistence type="predicted"/>
<reference evidence="1 2" key="1">
    <citation type="submission" date="2019-07" db="EMBL/GenBank/DDBJ databases">
        <title>Whole genome shotgun sequence of Empedobacter brevis NBRC 14943.</title>
        <authorList>
            <person name="Hosoyama A."/>
            <person name="Uohara A."/>
            <person name="Ohji S."/>
            <person name="Ichikawa N."/>
        </authorList>
    </citation>
    <scope>NUCLEOTIDE SEQUENCE [LARGE SCALE GENOMIC DNA]</scope>
    <source>
        <strain evidence="1 2">NBRC 14943</strain>
    </source>
</reference>
<dbReference type="Proteomes" id="UP000321245">
    <property type="component" value="Unassembled WGS sequence"/>
</dbReference>
<organism evidence="1 2">
    <name type="scientific">Empedobacter brevis NBRC 14943 = ATCC 43319</name>
    <dbReference type="NCBI Taxonomy" id="1218108"/>
    <lineage>
        <taxon>Bacteria</taxon>
        <taxon>Pseudomonadati</taxon>
        <taxon>Bacteroidota</taxon>
        <taxon>Flavobacteriia</taxon>
        <taxon>Flavobacteriales</taxon>
        <taxon>Weeksellaceae</taxon>
        <taxon>Empedobacter</taxon>
    </lineage>
</organism>
<name>A0A511NF38_9FLAO</name>
<evidence type="ECO:0000313" key="1">
    <source>
        <dbReference type="EMBL" id="GEM51422.1"/>
    </source>
</evidence>
<comment type="caution">
    <text evidence="1">The sequence shown here is derived from an EMBL/GenBank/DDBJ whole genome shotgun (WGS) entry which is preliminary data.</text>
</comment>
<dbReference type="EMBL" id="BJXC01000006">
    <property type="protein sequence ID" value="GEM51422.1"/>
    <property type="molecule type" value="Genomic_DNA"/>
</dbReference>
<dbReference type="AlphaFoldDB" id="A0A511NF38"/>